<reference evidence="4" key="1">
    <citation type="submission" date="2020-07" db="EMBL/GenBank/DDBJ databases">
        <title>Ethylene signaling mediates host invasion by parasitic plants.</title>
        <authorList>
            <person name="Yoshida S."/>
        </authorList>
    </citation>
    <scope>NUCLEOTIDE SEQUENCE</scope>
    <source>
        <strain evidence="4">Okayama</strain>
    </source>
</reference>
<gene>
    <name evidence="4" type="ORF">PHJA_000371900</name>
</gene>
<organism evidence="4 5">
    <name type="scientific">Phtheirospermum japonicum</name>
    <dbReference type="NCBI Taxonomy" id="374723"/>
    <lineage>
        <taxon>Eukaryota</taxon>
        <taxon>Viridiplantae</taxon>
        <taxon>Streptophyta</taxon>
        <taxon>Embryophyta</taxon>
        <taxon>Tracheophyta</taxon>
        <taxon>Spermatophyta</taxon>
        <taxon>Magnoliopsida</taxon>
        <taxon>eudicotyledons</taxon>
        <taxon>Gunneridae</taxon>
        <taxon>Pentapetalae</taxon>
        <taxon>asterids</taxon>
        <taxon>lamiids</taxon>
        <taxon>Lamiales</taxon>
        <taxon>Orobanchaceae</taxon>
        <taxon>Orobanchaceae incertae sedis</taxon>
        <taxon>Phtheirospermum</taxon>
    </lineage>
</organism>
<dbReference type="GO" id="GO:0016747">
    <property type="term" value="F:acyltransferase activity, transferring groups other than amino-acyl groups"/>
    <property type="evidence" value="ECO:0007669"/>
    <property type="project" value="UniProtKB-ARBA"/>
</dbReference>
<sequence length="172" mass="19177">MSGLAWRNPRVPPEKTSTRTSPSTLGSPVDGRQRLDPPLPAAYFGNCLPFVVAEIEHGFLRGEDGFSTAAKSIGDLIANKVNNKDELMREADEWLVKYGPLFRKRYVGVAGSPKFDLYDADFGWESRASTKLCRSIGSHRFLCVGRGSVREVWRSVLSLVREKMDAFACYLS</sequence>
<dbReference type="Gene3D" id="3.30.559.10">
    <property type="entry name" value="Chloramphenicol acetyltransferase-like domain"/>
    <property type="match status" value="1"/>
</dbReference>
<keyword evidence="2" id="KW-0012">Acyltransferase</keyword>
<protein>
    <submittedName>
        <fullName evidence="4">Malonyl-coenzyme:anthocyanin 5-o-glucoside-6'''-o-malonyltransferase</fullName>
    </submittedName>
</protein>
<dbReference type="AlphaFoldDB" id="A0A830B5D4"/>
<dbReference type="EMBL" id="BMAC01000040">
    <property type="protein sequence ID" value="GFP82287.1"/>
    <property type="molecule type" value="Genomic_DNA"/>
</dbReference>
<dbReference type="Pfam" id="PF02458">
    <property type="entry name" value="Transferase"/>
    <property type="match status" value="1"/>
</dbReference>
<comment type="caution">
    <text evidence="4">The sequence shown here is derived from an EMBL/GenBank/DDBJ whole genome shotgun (WGS) entry which is preliminary data.</text>
</comment>
<dbReference type="OrthoDB" id="1862401at2759"/>
<feature type="region of interest" description="Disordered" evidence="3">
    <location>
        <begin position="1"/>
        <end position="33"/>
    </location>
</feature>
<keyword evidence="5" id="KW-1185">Reference proteome</keyword>
<evidence type="ECO:0000256" key="3">
    <source>
        <dbReference type="SAM" id="MobiDB-lite"/>
    </source>
</evidence>
<dbReference type="PANTHER" id="PTHR31625">
    <property type="match status" value="1"/>
</dbReference>
<dbReference type="InterPro" id="IPR051504">
    <property type="entry name" value="Plant_metabolite_acyltrans"/>
</dbReference>
<evidence type="ECO:0000256" key="1">
    <source>
        <dbReference type="ARBA" id="ARBA00022679"/>
    </source>
</evidence>
<evidence type="ECO:0000256" key="2">
    <source>
        <dbReference type="ARBA" id="ARBA00023315"/>
    </source>
</evidence>
<dbReference type="Proteomes" id="UP000653305">
    <property type="component" value="Unassembled WGS sequence"/>
</dbReference>
<dbReference type="InterPro" id="IPR023213">
    <property type="entry name" value="CAT-like_dom_sf"/>
</dbReference>
<keyword evidence="1 4" id="KW-0808">Transferase</keyword>
<name>A0A830B5D4_9LAMI</name>
<accession>A0A830B5D4</accession>
<evidence type="ECO:0000313" key="5">
    <source>
        <dbReference type="Proteomes" id="UP000653305"/>
    </source>
</evidence>
<evidence type="ECO:0000313" key="4">
    <source>
        <dbReference type="EMBL" id="GFP82287.1"/>
    </source>
</evidence>
<proteinExistence type="predicted"/>